<dbReference type="Gene3D" id="3.40.50.720">
    <property type="entry name" value="NAD(P)-binding Rossmann-like Domain"/>
    <property type="match status" value="1"/>
</dbReference>
<dbReference type="Pfam" id="PF01370">
    <property type="entry name" value="Epimerase"/>
    <property type="match status" value="1"/>
</dbReference>
<dbReference type="InterPro" id="IPR036291">
    <property type="entry name" value="NAD(P)-bd_dom_sf"/>
</dbReference>
<dbReference type="InterPro" id="IPR001509">
    <property type="entry name" value="Epimerase_deHydtase"/>
</dbReference>
<proteinExistence type="predicted"/>
<evidence type="ECO:0000259" key="1">
    <source>
        <dbReference type="Pfam" id="PF01370"/>
    </source>
</evidence>
<gene>
    <name evidence="2" type="ORF">G1H11_10655</name>
</gene>
<evidence type="ECO:0000313" key="2">
    <source>
        <dbReference type="EMBL" id="NED95773.1"/>
    </source>
</evidence>
<dbReference type="PANTHER" id="PTHR43245">
    <property type="entry name" value="BIFUNCTIONAL POLYMYXIN RESISTANCE PROTEIN ARNA"/>
    <property type="match status" value="1"/>
</dbReference>
<feature type="domain" description="NAD-dependent epimerase/dehydratase" evidence="1">
    <location>
        <begin position="3"/>
        <end position="227"/>
    </location>
</feature>
<sequence>MRVLVAGATGVIGRQLIPMLKEIGHDVVALTRAPGGPDAGYETVVADALDPKATASAVDKAEPDAVVHLLTAIPKQLNPKRLASEFAVTNRLRTEGTRNLIEAMRPAGSIRVIAQGLAYAYRPAGAQLADEDAAFWTDGPKQFRPVVAALLEHERLTREAGGLVLRFGHLYGPGSSYAPDGEFTRQVRGGKVPIVGGGKSVFSFTHAYDAASAIAAALSTPATGAFNVVDDDPTPMRIWLPQMAQMLGAPAPKKAPAWLARTAVGGWGVAFMTSLRGADNRHARSQLDWRPTYPSWRDGFTADLAGRH</sequence>
<dbReference type="Proteomes" id="UP000469185">
    <property type="component" value="Unassembled WGS sequence"/>
</dbReference>
<comment type="caution">
    <text evidence="2">The sequence shown here is derived from an EMBL/GenBank/DDBJ whole genome shotgun (WGS) entry which is preliminary data.</text>
</comment>
<dbReference type="InterPro" id="IPR050177">
    <property type="entry name" value="Lipid_A_modif_metabolic_enz"/>
</dbReference>
<protein>
    <submittedName>
        <fullName evidence="2">NAD(P)-dependent oxidoreductase</fullName>
    </submittedName>
</protein>
<evidence type="ECO:0000313" key="3">
    <source>
        <dbReference type="Proteomes" id="UP000469185"/>
    </source>
</evidence>
<organism evidence="2 3">
    <name type="scientific">Phytoactinopolyspora alkaliphila</name>
    <dbReference type="NCBI Taxonomy" id="1783498"/>
    <lineage>
        <taxon>Bacteria</taxon>
        <taxon>Bacillati</taxon>
        <taxon>Actinomycetota</taxon>
        <taxon>Actinomycetes</taxon>
        <taxon>Jiangellales</taxon>
        <taxon>Jiangellaceae</taxon>
        <taxon>Phytoactinopolyspora</taxon>
    </lineage>
</organism>
<dbReference type="RefSeq" id="WP_163818556.1">
    <property type="nucleotide sequence ID" value="NZ_JAAGOB010000005.1"/>
</dbReference>
<dbReference type="SUPFAM" id="SSF51735">
    <property type="entry name" value="NAD(P)-binding Rossmann-fold domains"/>
    <property type="match status" value="1"/>
</dbReference>
<dbReference type="PANTHER" id="PTHR43245:SF2">
    <property type="entry name" value="PUTATIVE-RELATED"/>
    <property type="match status" value="1"/>
</dbReference>
<reference evidence="2 3" key="1">
    <citation type="submission" date="2020-02" db="EMBL/GenBank/DDBJ databases">
        <authorList>
            <person name="Li X.-J."/>
            <person name="Feng X.-M."/>
        </authorList>
    </citation>
    <scope>NUCLEOTIDE SEQUENCE [LARGE SCALE GENOMIC DNA]</scope>
    <source>
        <strain evidence="2 3">CGMCC 4.7225</strain>
    </source>
</reference>
<dbReference type="EMBL" id="JAAGOB010000005">
    <property type="protein sequence ID" value="NED95773.1"/>
    <property type="molecule type" value="Genomic_DNA"/>
</dbReference>
<name>A0A6N9YLA5_9ACTN</name>
<keyword evidence="3" id="KW-1185">Reference proteome</keyword>
<accession>A0A6N9YLA5</accession>
<dbReference type="AlphaFoldDB" id="A0A6N9YLA5"/>